<dbReference type="PROSITE" id="PS50111">
    <property type="entry name" value="CHEMOTAXIS_TRANSDUC_2"/>
    <property type="match status" value="1"/>
</dbReference>
<organism evidence="13 14">
    <name type="scientific">Domibacillus iocasae</name>
    <dbReference type="NCBI Taxonomy" id="1714016"/>
    <lineage>
        <taxon>Bacteria</taxon>
        <taxon>Bacillati</taxon>
        <taxon>Bacillota</taxon>
        <taxon>Bacilli</taxon>
        <taxon>Bacillales</taxon>
        <taxon>Bacillaceae</taxon>
        <taxon>Domibacillus</taxon>
    </lineage>
</organism>
<dbReference type="STRING" id="1714016.BA724_02265"/>
<protein>
    <submittedName>
        <fullName evidence="13">Chemotaxis protein</fullName>
    </submittedName>
</protein>
<feature type="domain" description="HAMP" evidence="12">
    <location>
        <begin position="220"/>
        <end position="273"/>
    </location>
</feature>
<feature type="coiled-coil region" evidence="9">
    <location>
        <begin position="56"/>
        <end position="90"/>
    </location>
</feature>
<dbReference type="Proteomes" id="UP000095658">
    <property type="component" value="Unassembled WGS sequence"/>
</dbReference>
<evidence type="ECO:0000256" key="7">
    <source>
        <dbReference type="ARBA" id="ARBA00029447"/>
    </source>
</evidence>
<dbReference type="PROSITE" id="PS50885">
    <property type="entry name" value="HAMP"/>
    <property type="match status" value="1"/>
</dbReference>
<dbReference type="PANTHER" id="PTHR32089">
    <property type="entry name" value="METHYL-ACCEPTING CHEMOTAXIS PROTEIN MCPB"/>
    <property type="match status" value="1"/>
</dbReference>
<dbReference type="SMART" id="SM00304">
    <property type="entry name" value="HAMP"/>
    <property type="match status" value="1"/>
</dbReference>
<dbReference type="RefSeq" id="WP_069937654.1">
    <property type="nucleotide sequence ID" value="NZ_MAMP01000012.1"/>
</dbReference>
<feature type="domain" description="Methyl-accepting transducer" evidence="11">
    <location>
        <begin position="292"/>
        <end position="528"/>
    </location>
</feature>
<keyword evidence="9" id="KW-0175">Coiled coil</keyword>
<dbReference type="SUPFAM" id="SSF58104">
    <property type="entry name" value="Methyl-accepting chemotaxis protein (MCP) signaling domain"/>
    <property type="match status" value="1"/>
</dbReference>
<dbReference type="Pfam" id="PF00672">
    <property type="entry name" value="HAMP"/>
    <property type="match status" value="1"/>
</dbReference>
<dbReference type="CDD" id="cd06225">
    <property type="entry name" value="HAMP"/>
    <property type="match status" value="1"/>
</dbReference>
<evidence type="ECO:0000313" key="14">
    <source>
        <dbReference type="Proteomes" id="UP000095658"/>
    </source>
</evidence>
<comment type="subcellular location">
    <subcellularLocation>
        <location evidence="1">Cell membrane</location>
        <topology evidence="1">Multi-pass membrane protein</topology>
    </subcellularLocation>
</comment>
<dbReference type="GO" id="GO:0005886">
    <property type="term" value="C:plasma membrane"/>
    <property type="evidence" value="ECO:0007669"/>
    <property type="project" value="UniProtKB-SubCell"/>
</dbReference>
<dbReference type="GO" id="GO:0006935">
    <property type="term" value="P:chemotaxis"/>
    <property type="evidence" value="ECO:0007669"/>
    <property type="project" value="UniProtKB-ARBA"/>
</dbReference>
<gene>
    <name evidence="13" type="ORF">BA724_02265</name>
</gene>
<keyword evidence="6 8" id="KW-0807">Transducer</keyword>
<dbReference type="InterPro" id="IPR003660">
    <property type="entry name" value="HAMP_dom"/>
</dbReference>
<dbReference type="GO" id="GO:0007165">
    <property type="term" value="P:signal transduction"/>
    <property type="evidence" value="ECO:0007669"/>
    <property type="project" value="UniProtKB-KW"/>
</dbReference>
<dbReference type="Gene3D" id="3.30.450.20">
    <property type="entry name" value="PAS domain"/>
    <property type="match status" value="1"/>
</dbReference>
<evidence type="ECO:0000259" key="12">
    <source>
        <dbReference type="PROSITE" id="PS50885"/>
    </source>
</evidence>
<keyword evidence="14" id="KW-1185">Reference proteome</keyword>
<evidence type="ECO:0000313" key="13">
    <source>
        <dbReference type="EMBL" id="OES45657.1"/>
    </source>
</evidence>
<comment type="similarity">
    <text evidence="7">Belongs to the methyl-accepting chemotaxis (MCP) protein family.</text>
</comment>
<name>A0A1E7DRD7_9BACI</name>
<keyword evidence="2" id="KW-1003">Cell membrane</keyword>
<accession>A0A1E7DRD7</accession>
<evidence type="ECO:0000256" key="8">
    <source>
        <dbReference type="PROSITE-ProRule" id="PRU00284"/>
    </source>
</evidence>
<dbReference type="Pfam" id="PF17200">
    <property type="entry name" value="sCache_2"/>
    <property type="match status" value="1"/>
</dbReference>
<dbReference type="EMBL" id="MAMP01000012">
    <property type="protein sequence ID" value="OES45657.1"/>
    <property type="molecule type" value="Genomic_DNA"/>
</dbReference>
<evidence type="ECO:0000256" key="10">
    <source>
        <dbReference type="SAM" id="Phobius"/>
    </source>
</evidence>
<dbReference type="SMART" id="SM00283">
    <property type="entry name" value="MA"/>
    <property type="match status" value="1"/>
</dbReference>
<dbReference type="OrthoDB" id="9810264at2"/>
<evidence type="ECO:0000256" key="6">
    <source>
        <dbReference type="ARBA" id="ARBA00023224"/>
    </source>
</evidence>
<dbReference type="CDD" id="cd11386">
    <property type="entry name" value="MCP_signal"/>
    <property type="match status" value="1"/>
</dbReference>
<dbReference type="InterPro" id="IPR004089">
    <property type="entry name" value="MCPsignal_dom"/>
</dbReference>
<proteinExistence type="inferred from homology"/>
<evidence type="ECO:0000256" key="2">
    <source>
        <dbReference type="ARBA" id="ARBA00022475"/>
    </source>
</evidence>
<dbReference type="FunFam" id="1.10.287.950:FF:000001">
    <property type="entry name" value="Methyl-accepting chemotaxis sensory transducer"/>
    <property type="match status" value="1"/>
</dbReference>
<dbReference type="PANTHER" id="PTHR32089:SF112">
    <property type="entry name" value="LYSOZYME-LIKE PROTEIN-RELATED"/>
    <property type="match status" value="1"/>
</dbReference>
<dbReference type="SMART" id="SM01049">
    <property type="entry name" value="Cache_2"/>
    <property type="match status" value="1"/>
</dbReference>
<keyword evidence="3 10" id="KW-0812">Transmembrane</keyword>
<evidence type="ECO:0000259" key="11">
    <source>
        <dbReference type="PROSITE" id="PS50111"/>
    </source>
</evidence>
<dbReference type="AlphaFoldDB" id="A0A1E7DRD7"/>
<evidence type="ECO:0000256" key="4">
    <source>
        <dbReference type="ARBA" id="ARBA00022989"/>
    </source>
</evidence>
<feature type="transmembrane region" description="Helical" evidence="10">
    <location>
        <begin position="196"/>
        <end position="218"/>
    </location>
</feature>
<dbReference type="Pfam" id="PF00015">
    <property type="entry name" value="MCPsignal"/>
    <property type="match status" value="1"/>
</dbReference>
<evidence type="ECO:0000256" key="3">
    <source>
        <dbReference type="ARBA" id="ARBA00022692"/>
    </source>
</evidence>
<reference evidence="13 14" key="1">
    <citation type="submission" date="2016-06" db="EMBL/GenBank/DDBJ databases">
        <title>Domibacillus iocasae genome sequencing.</title>
        <authorList>
            <person name="Verma A."/>
            <person name="Pal Y."/>
            <person name="Ojha A.K."/>
            <person name="Krishnamurthi S."/>
        </authorList>
    </citation>
    <scope>NUCLEOTIDE SEQUENCE [LARGE SCALE GENOMIC DNA]</scope>
    <source>
        <strain evidence="13 14">DSM 29979</strain>
    </source>
</reference>
<evidence type="ECO:0000256" key="9">
    <source>
        <dbReference type="SAM" id="Coils"/>
    </source>
</evidence>
<sequence>MKLQTLKGKLVILCLCILIIPAMIVGLSSYNLSKNELDQSGEAQLKSQVKMTIAMINLLNEEVEAGNLTLEEAQEKLRQEILGEKDAENKRPVNTDYTVGETGYVFAVNEDAVSVMNPANEGNSIIDLKSEDGVMVGESFLEIGASGGGYVTYKYPLPNSDKVETKVVYVEMDPHWGWIVGTGAYVTEFSEGANNILLFLSIIMVAAVLIGAFAVNYFSNRLIKPIIHIGKELNKVADGDFTGEKVAVHSKDEIGQLALDFNHMTNNMKKLIQHVAISAEQVAASSEQLTAGADQTTAATEHVASAIQEIASTAEASTDKLQRNSNSLDEVLTGVTRIAERSTAVAEIARETASEAEEGGHSVENNLTQMRFIHESVSASNKVIESLSERSKEIGKILDVISGIADQTNLLALNAAIEAARAGEQGKGFAVVADEVRKLAEQSQSSTKLIADLINHIQKDMENSVKIMGDVMQNAEQGVEVSIETSTKFHQIIERTRNITPQIEEITATVQQISTNVEEVSLSANEISNLAQENASSSEEVAASTEEQLASMEEINTSAKALAAMAEELKEVTHKFKLTGSAIPDNEM</sequence>
<dbReference type="Gene3D" id="1.10.287.950">
    <property type="entry name" value="Methyl-accepting chemotaxis protein"/>
    <property type="match status" value="1"/>
</dbReference>
<keyword evidence="5 10" id="KW-0472">Membrane</keyword>
<dbReference type="InterPro" id="IPR033480">
    <property type="entry name" value="sCache_2"/>
</dbReference>
<evidence type="ECO:0000256" key="1">
    <source>
        <dbReference type="ARBA" id="ARBA00004651"/>
    </source>
</evidence>
<keyword evidence="4 10" id="KW-1133">Transmembrane helix</keyword>
<evidence type="ECO:0000256" key="5">
    <source>
        <dbReference type="ARBA" id="ARBA00023136"/>
    </source>
</evidence>
<comment type="caution">
    <text evidence="13">The sequence shown here is derived from an EMBL/GenBank/DDBJ whole genome shotgun (WGS) entry which is preliminary data.</text>
</comment>